<dbReference type="Proteomes" id="UP000676336">
    <property type="component" value="Unassembled WGS sequence"/>
</dbReference>
<name>A0A8S3AYQ3_9BILA</name>
<reference evidence="1" key="1">
    <citation type="submission" date="2021-02" db="EMBL/GenBank/DDBJ databases">
        <authorList>
            <person name="Nowell W R."/>
        </authorList>
    </citation>
    <scope>NUCLEOTIDE SEQUENCE</scope>
</reference>
<comment type="caution">
    <text evidence="1">The sequence shown here is derived from an EMBL/GenBank/DDBJ whole genome shotgun (WGS) entry which is preliminary data.</text>
</comment>
<proteinExistence type="predicted"/>
<gene>
    <name evidence="1" type="ORF">SMN809_LOCUS45314</name>
</gene>
<dbReference type="AlphaFoldDB" id="A0A8S3AYQ3"/>
<evidence type="ECO:0000313" key="2">
    <source>
        <dbReference type="Proteomes" id="UP000676336"/>
    </source>
</evidence>
<organism evidence="1 2">
    <name type="scientific">Rotaria magnacalcarata</name>
    <dbReference type="NCBI Taxonomy" id="392030"/>
    <lineage>
        <taxon>Eukaryota</taxon>
        <taxon>Metazoa</taxon>
        <taxon>Spiralia</taxon>
        <taxon>Gnathifera</taxon>
        <taxon>Rotifera</taxon>
        <taxon>Eurotatoria</taxon>
        <taxon>Bdelloidea</taxon>
        <taxon>Philodinida</taxon>
        <taxon>Philodinidae</taxon>
        <taxon>Rotaria</taxon>
    </lineage>
</organism>
<protein>
    <submittedName>
        <fullName evidence="1">Uncharacterized protein</fullName>
    </submittedName>
</protein>
<evidence type="ECO:0000313" key="1">
    <source>
        <dbReference type="EMBL" id="CAF4755375.1"/>
    </source>
</evidence>
<accession>A0A8S3AYQ3</accession>
<feature type="non-terminal residue" evidence="1">
    <location>
        <position position="55"/>
    </location>
</feature>
<sequence>MDTDFELHRIPANISKPIQIPPRSNRSAQVSIPISSISSPFVPNPFVRNTYALST</sequence>
<dbReference type="EMBL" id="CAJOBI010138163">
    <property type="protein sequence ID" value="CAF4755375.1"/>
    <property type="molecule type" value="Genomic_DNA"/>
</dbReference>